<dbReference type="Gene3D" id="3.60.10.10">
    <property type="entry name" value="Endonuclease/exonuclease/phosphatase"/>
    <property type="match status" value="1"/>
</dbReference>
<dbReference type="GO" id="GO:0003824">
    <property type="term" value="F:catalytic activity"/>
    <property type="evidence" value="ECO:0007669"/>
    <property type="project" value="InterPro"/>
</dbReference>
<feature type="domain" description="Endonuclease/exonuclease/phosphatase" evidence="2">
    <location>
        <begin position="30"/>
        <end position="340"/>
    </location>
</feature>
<reference evidence="3 4" key="1">
    <citation type="submission" date="2018-05" db="EMBL/GenBank/DDBJ databases">
        <title>Genomic Encyclopedia of Type Strains, Phase IV (KMG-IV): sequencing the most valuable type-strain genomes for metagenomic binning, comparative biology and taxonomic classification.</title>
        <authorList>
            <person name="Goeker M."/>
        </authorList>
    </citation>
    <scope>NUCLEOTIDE SEQUENCE [LARGE SCALE GENOMIC DNA]</scope>
    <source>
        <strain evidence="3 4">DSM 28579</strain>
    </source>
</reference>
<dbReference type="InterPro" id="IPR005135">
    <property type="entry name" value="Endo/exonuclease/phosphatase"/>
</dbReference>
<feature type="chain" id="PRO_5029827586" description="Endonuclease/exonuclease/phosphatase domain-containing protein" evidence="1">
    <location>
        <begin position="22"/>
        <end position="343"/>
    </location>
</feature>
<keyword evidence="1" id="KW-0732">Signal</keyword>
<dbReference type="EMBL" id="QENZ01000003">
    <property type="protein sequence ID" value="PVX52243.1"/>
    <property type="molecule type" value="Genomic_DNA"/>
</dbReference>
<organism evidence="3 4">
    <name type="scientific">Balneicella halophila</name>
    <dbReference type="NCBI Taxonomy" id="1537566"/>
    <lineage>
        <taxon>Bacteria</taxon>
        <taxon>Pseudomonadati</taxon>
        <taxon>Bacteroidota</taxon>
        <taxon>Bacteroidia</taxon>
        <taxon>Bacteroidales</taxon>
        <taxon>Balneicellaceae</taxon>
        <taxon>Balneicella</taxon>
    </lineage>
</organism>
<dbReference type="PANTHER" id="PTHR42834">
    <property type="entry name" value="ENDONUCLEASE/EXONUCLEASE/PHOSPHATASE FAMILY PROTEIN (AFU_ORTHOLOGUE AFUA_3G09210)"/>
    <property type="match status" value="1"/>
</dbReference>
<dbReference type="Pfam" id="PF19580">
    <property type="entry name" value="Exo_endo_phos_3"/>
    <property type="match status" value="1"/>
</dbReference>
<dbReference type="Proteomes" id="UP000251835">
    <property type="component" value="Unassembled WGS sequence"/>
</dbReference>
<keyword evidence="4" id="KW-1185">Reference proteome</keyword>
<evidence type="ECO:0000313" key="4">
    <source>
        <dbReference type="Proteomes" id="UP000251835"/>
    </source>
</evidence>
<proteinExistence type="predicted"/>
<dbReference type="InterPro" id="IPR036691">
    <property type="entry name" value="Endo/exonu/phosph_ase_sf"/>
</dbReference>
<accession>A0A7L4UR66</accession>
<dbReference type="RefSeq" id="WP_116495785.1">
    <property type="nucleotide sequence ID" value="NZ_QENZ01000003.1"/>
</dbReference>
<evidence type="ECO:0000256" key="1">
    <source>
        <dbReference type="SAM" id="SignalP"/>
    </source>
</evidence>
<sequence>MKRIFIVCFSVLLLSSTVAQNAEDRGDYRIVFYNVENLFDVENDSLTVDDDFTREGRMYWSFNKYKKKINRIAQVIMAVGGWEIPEIVGLCEVENRYVLEGLTRYTALARFHYDIIHYDSPDRRGIDVAMLYQKDKFTPLYTEALKVDLKDLDGGTTRDILYVKGETTTQDTLHIFVNHWPSKYGGALQTVPKRNKAALTLKAKTDSLLQNDPLAKIIIMGDLNTEADRTPIVKTLGARIKWENTDELGLYNLSARWNKISGYGSHKYHGVWGSLDHIIVSNGMFKGRGSLFVYENDAKVYCPAFLLEDDKEGGQKPFRTNIGMKYNDGFSDHLPVYLDLWRE</sequence>
<evidence type="ECO:0000259" key="2">
    <source>
        <dbReference type="Pfam" id="PF19580"/>
    </source>
</evidence>
<gene>
    <name evidence="3" type="ORF">C7377_0550</name>
</gene>
<dbReference type="AlphaFoldDB" id="A0A7L4UR66"/>
<protein>
    <recommendedName>
        <fullName evidence="2">Endonuclease/exonuclease/phosphatase domain-containing protein</fullName>
    </recommendedName>
</protein>
<dbReference type="PANTHER" id="PTHR42834:SF1">
    <property type="entry name" value="ENDONUCLEASE_EXONUCLEASE_PHOSPHATASE FAMILY PROTEIN (AFU_ORTHOLOGUE AFUA_3G09210)"/>
    <property type="match status" value="1"/>
</dbReference>
<feature type="signal peptide" evidence="1">
    <location>
        <begin position="1"/>
        <end position="21"/>
    </location>
</feature>
<dbReference type="OrthoDB" id="9802724at2"/>
<dbReference type="SUPFAM" id="SSF56219">
    <property type="entry name" value="DNase I-like"/>
    <property type="match status" value="1"/>
</dbReference>
<comment type="caution">
    <text evidence="3">The sequence shown here is derived from an EMBL/GenBank/DDBJ whole genome shotgun (WGS) entry which is preliminary data.</text>
</comment>
<evidence type="ECO:0000313" key="3">
    <source>
        <dbReference type="EMBL" id="PVX52243.1"/>
    </source>
</evidence>
<name>A0A7L4UR66_BALHA</name>